<evidence type="ECO:0000256" key="8">
    <source>
        <dbReference type="ARBA" id="ARBA00023136"/>
    </source>
</evidence>
<sequence>LNWKMGFLEERDLSDVPNIREYYKGKTIFVTGGSGYMGKVLLEKLLYSCSDLDRIYVLLRSKKGVKPEDRLATLYASECFCRLRKEKPGLFESKVFFIAGDCSEIGLGMSEEDRALIVNRAHIVFHVAASVRFDDTLKVAARLNLRGTRELVELAKEIKNLEVLLHVSTSYANTNREIIDEVVYPAHADWRDTLEVCEKLDEETLKHLTPKYIGELPNTYVFTKQLAEHVVYEQKGKLPVIIARPSIVISAVEEPVPGWIENFNGPIGLLMASGKGILRSVYSDPELAADYIPVDMAIKMFIAGAWLRGTKKLEATDDVEVYHCSSSHMFIMTVREIVENGKAILKEIPFDNILWAGVGSVTKSRLNYNLRILFLHLLPALLVDLVLRIIGKKPMLLKIQRRIYTANIALHPYLTQQWKFLNNNLLALRDKIKIEDKKMFYYAMEMVDQLEYFRTGAKAGKIYLLKEKLEDLPKARAHYRKMVILDKTLKIAVYAAVAWYVYSRDILITALSYTYNALFGL</sequence>
<protein>
    <recommendedName>
        <fullName evidence="10">Fatty acyl-CoA reductase</fullName>
        <ecNumber evidence="10">1.2.1.84</ecNumber>
    </recommendedName>
</protein>
<feature type="transmembrane region" description="Helical" evidence="10">
    <location>
        <begin position="372"/>
        <end position="391"/>
    </location>
</feature>
<evidence type="ECO:0000259" key="11">
    <source>
        <dbReference type="Pfam" id="PF03015"/>
    </source>
</evidence>
<dbReference type="PANTHER" id="PTHR11011">
    <property type="entry name" value="MALE STERILITY PROTEIN 2-RELATED"/>
    <property type="match status" value="1"/>
</dbReference>
<evidence type="ECO:0000256" key="1">
    <source>
        <dbReference type="ARBA" id="ARBA00004141"/>
    </source>
</evidence>
<dbReference type="GO" id="GO:0016020">
    <property type="term" value="C:membrane"/>
    <property type="evidence" value="ECO:0007669"/>
    <property type="project" value="UniProtKB-SubCell"/>
</dbReference>
<evidence type="ECO:0000256" key="7">
    <source>
        <dbReference type="ARBA" id="ARBA00023098"/>
    </source>
</evidence>
<name>A0A9P0TRX0_PIEBR</name>
<dbReference type="GO" id="GO:0102965">
    <property type="term" value="F:alcohol-forming long-chain fatty acyl-CoA reductase activity"/>
    <property type="evidence" value="ECO:0007669"/>
    <property type="project" value="UniProtKB-EC"/>
</dbReference>
<feature type="domain" description="Thioester reductase (TE)" evidence="12">
    <location>
        <begin position="30"/>
        <end position="300"/>
    </location>
</feature>
<accession>A0A9P0TRX0</accession>
<evidence type="ECO:0000256" key="9">
    <source>
        <dbReference type="ARBA" id="ARBA00052530"/>
    </source>
</evidence>
<evidence type="ECO:0000256" key="6">
    <source>
        <dbReference type="ARBA" id="ARBA00022989"/>
    </source>
</evidence>
<feature type="domain" description="Fatty acyl-CoA reductase C-terminal" evidence="11">
    <location>
        <begin position="375"/>
        <end position="467"/>
    </location>
</feature>
<gene>
    <name evidence="13" type="ORF">PIBRA_LOCUS12086</name>
</gene>
<dbReference type="InterPro" id="IPR033640">
    <property type="entry name" value="FAR_C"/>
</dbReference>
<evidence type="ECO:0000256" key="5">
    <source>
        <dbReference type="ARBA" id="ARBA00022857"/>
    </source>
</evidence>
<keyword evidence="3 10" id="KW-0444">Lipid biosynthesis</keyword>
<keyword evidence="5 10" id="KW-0521">NADP</keyword>
<dbReference type="EMBL" id="CALOZG010000066">
    <property type="protein sequence ID" value="CAH4036270.1"/>
    <property type="molecule type" value="Genomic_DNA"/>
</dbReference>
<dbReference type="InterPro" id="IPR013120">
    <property type="entry name" value="FAR_NAD-bd"/>
</dbReference>
<keyword evidence="7 10" id="KW-0443">Lipid metabolism</keyword>
<dbReference type="AlphaFoldDB" id="A0A9P0TRX0"/>
<comment type="similarity">
    <text evidence="2 10">Belongs to the fatty acyl-CoA reductase family.</text>
</comment>
<comment type="function">
    <text evidence="10">Catalyzes the reduction of fatty acyl-CoA to fatty alcohols.</text>
</comment>
<keyword evidence="8 10" id="KW-0472">Membrane</keyword>
<evidence type="ECO:0000256" key="4">
    <source>
        <dbReference type="ARBA" id="ARBA00022692"/>
    </source>
</evidence>
<proteinExistence type="inferred from homology"/>
<dbReference type="CDD" id="cd05236">
    <property type="entry name" value="FAR-N_SDR_e"/>
    <property type="match status" value="1"/>
</dbReference>
<dbReference type="Pfam" id="PF07993">
    <property type="entry name" value="NAD_binding_4"/>
    <property type="match status" value="1"/>
</dbReference>
<dbReference type="Proteomes" id="UP001152562">
    <property type="component" value="Unassembled WGS sequence"/>
</dbReference>
<keyword evidence="10" id="KW-0560">Oxidoreductase</keyword>
<dbReference type="GO" id="GO:0035336">
    <property type="term" value="P:long-chain fatty-acyl-CoA metabolic process"/>
    <property type="evidence" value="ECO:0007669"/>
    <property type="project" value="TreeGrafter"/>
</dbReference>
<dbReference type="Pfam" id="PF03015">
    <property type="entry name" value="Sterile"/>
    <property type="match status" value="1"/>
</dbReference>
<comment type="catalytic activity">
    <reaction evidence="9 10">
        <text>a long-chain fatty acyl-CoA + 2 NADPH + 2 H(+) = a long-chain primary fatty alcohol + 2 NADP(+) + CoA</text>
        <dbReference type="Rhea" id="RHEA:52716"/>
        <dbReference type="ChEBI" id="CHEBI:15378"/>
        <dbReference type="ChEBI" id="CHEBI:57287"/>
        <dbReference type="ChEBI" id="CHEBI:57783"/>
        <dbReference type="ChEBI" id="CHEBI:58349"/>
        <dbReference type="ChEBI" id="CHEBI:77396"/>
        <dbReference type="ChEBI" id="CHEBI:83139"/>
        <dbReference type="EC" id="1.2.1.84"/>
    </reaction>
</comment>
<evidence type="ECO:0000313" key="13">
    <source>
        <dbReference type="EMBL" id="CAH4036270.1"/>
    </source>
</evidence>
<comment type="subcellular location">
    <subcellularLocation>
        <location evidence="1">Membrane</location>
        <topology evidence="1">Multi-pass membrane protein</topology>
    </subcellularLocation>
</comment>
<dbReference type="FunFam" id="3.40.50.720:FF:000143">
    <property type="entry name" value="Fatty acyl-CoA reductase"/>
    <property type="match status" value="1"/>
</dbReference>
<dbReference type="GO" id="GO:0080019">
    <property type="term" value="F:alcohol-forming very long-chain fatty acyl-CoA reductase activity"/>
    <property type="evidence" value="ECO:0007669"/>
    <property type="project" value="InterPro"/>
</dbReference>
<dbReference type="SUPFAM" id="SSF51735">
    <property type="entry name" value="NAD(P)-binding Rossmann-fold domains"/>
    <property type="match status" value="1"/>
</dbReference>
<evidence type="ECO:0000259" key="12">
    <source>
        <dbReference type="Pfam" id="PF07993"/>
    </source>
</evidence>
<keyword evidence="4 10" id="KW-0812">Transmembrane</keyword>
<dbReference type="GO" id="GO:0005777">
    <property type="term" value="C:peroxisome"/>
    <property type="evidence" value="ECO:0007669"/>
    <property type="project" value="TreeGrafter"/>
</dbReference>
<evidence type="ECO:0000256" key="10">
    <source>
        <dbReference type="RuleBase" id="RU363097"/>
    </source>
</evidence>
<feature type="transmembrane region" description="Helical" evidence="10">
    <location>
        <begin position="491"/>
        <end position="515"/>
    </location>
</feature>
<keyword evidence="6 10" id="KW-1133">Transmembrane helix</keyword>
<dbReference type="EC" id="1.2.1.84" evidence="10"/>
<comment type="caution">
    <text evidence="13">The sequence shown here is derived from an EMBL/GenBank/DDBJ whole genome shotgun (WGS) entry which is preliminary data.</text>
</comment>
<dbReference type="InterPro" id="IPR036291">
    <property type="entry name" value="NAD(P)-bd_dom_sf"/>
</dbReference>
<evidence type="ECO:0000313" key="14">
    <source>
        <dbReference type="Proteomes" id="UP001152562"/>
    </source>
</evidence>
<dbReference type="CDD" id="cd09071">
    <property type="entry name" value="FAR_C"/>
    <property type="match status" value="1"/>
</dbReference>
<evidence type="ECO:0000256" key="2">
    <source>
        <dbReference type="ARBA" id="ARBA00005928"/>
    </source>
</evidence>
<keyword evidence="14" id="KW-1185">Reference proteome</keyword>
<dbReference type="InterPro" id="IPR026055">
    <property type="entry name" value="FAR"/>
</dbReference>
<dbReference type="Gene3D" id="3.40.50.720">
    <property type="entry name" value="NAD(P)-binding Rossmann-like Domain"/>
    <property type="match status" value="1"/>
</dbReference>
<evidence type="ECO:0000256" key="3">
    <source>
        <dbReference type="ARBA" id="ARBA00022516"/>
    </source>
</evidence>
<organism evidence="13 14">
    <name type="scientific">Pieris brassicae</name>
    <name type="common">White butterfly</name>
    <name type="synonym">Large white butterfly</name>
    <dbReference type="NCBI Taxonomy" id="7116"/>
    <lineage>
        <taxon>Eukaryota</taxon>
        <taxon>Metazoa</taxon>
        <taxon>Ecdysozoa</taxon>
        <taxon>Arthropoda</taxon>
        <taxon>Hexapoda</taxon>
        <taxon>Insecta</taxon>
        <taxon>Pterygota</taxon>
        <taxon>Neoptera</taxon>
        <taxon>Endopterygota</taxon>
        <taxon>Lepidoptera</taxon>
        <taxon>Glossata</taxon>
        <taxon>Ditrysia</taxon>
        <taxon>Papilionoidea</taxon>
        <taxon>Pieridae</taxon>
        <taxon>Pierinae</taxon>
        <taxon>Pieris</taxon>
    </lineage>
</organism>
<feature type="non-terminal residue" evidence="13">
    <location>
        <position position="1"/>
    </location>
</feature>
<dbReference type="PANTHER" id="PTHR11011:SF24">
    <property type="entry name" value="FATTY ACYL-COA REDUCTASE"/>
    <property type="match status" value="1"/>
</dbReference>
<reference evidence="13" key="1">
    <citation type="submission" date="2022-05" db="EMBL/GenBank/DDBJ databases">
        <authorList>
            <person name="Okamura Y."/>
        </authorList>
    </citation>
    <scope>NUCLEOTIDE SEQUENCE</scope>
</reference>